<reference evidence="5 6" key="1">
    <citation type="journal article" date="2024" name="Chem. Sci.">
        <title>Discovery of megapolipeptins by genome mining of a Burkholderiales bacteria collection.</title>
        <authorList>
            <person name="Paulo B.S."/>
            <person name="Recchia M.J.J."/>
            <person name="Lee S."/>
            <person name="Fergusson C.H."/>
            <person name="Romanowski S.B."/>
            <person name="Hernandez A."/>
            <person name="Krull N."/>
            <person name="Liu D.Y."/>
            <person name="Cavanagh H."/>
            <person name="Bos A."/>
            <person name="Gray C.A."/>
            <person name="Murphy B.T."/>
            <person name="Linington R.G."/>
            <person name="Eustaquio A.S."/>
        </authorList>
    </citation>
    <scope>NUCLEOTIDE SEQUENCE [LARGE SCALE GENOMIC DNA]</scope>
    <source>
        <strain evidence="5 6">RL21-008-BIB-A</strain>
    </source>
</reference>
<gene>
    <name evidence="5" type="ORF">PQR62_12380</name>
</gene>
<dbReference type="Gene3D" id="3.20.20.60">
    <property type="entry name" value="Phosphoenolpyruvate-binding domains"/>
    <property type="match status" value="1"/>
</dbReference>
<sequence length="291" mass="31168">MEAGIHVSQDASSYLFVPANRPERYGKALSSGADAVIVDLEDAVAPALKDEARDTLADWLQQHGPQPRLWVRINAADSAWHADDLRCFAGLPLAGIVLPKAEAADSLRRVADAMQATHAERKVLPLIESAAGIANMRELARQPGVARLAFGSIDLQVDLGMQCDALESELAHLRVEMVLASRLADIAPPVDGVTTSFDDPAFLEEAVARARRLGFGAKLCIHPRQVEAVNRGFLPSAEEAAWARAVMQAVSHSDGGAISLNGKMIDKPVIMQAQRFLARLGEINSTEGSAV</sequence>
<dbReference type="RefSeq" id="WP_408158253.1">
    <property type="nucleotide sequence ID" value="NZ_JAQQFM010000005.1"/>
</dbReference>
<dbReference type="GO" id="GO:0016829">
    <property type="term" value="F:lyase activity"/>
    <property type="evidence" value="ECO:0007669"/>
    <property type="project" value="UniProtKB-KW"/>
</dbReference>
<name>A0ABW9AAP8_9BURK</name>
<accession>A0ABW9AAP8</accession>
<dbReference type="InterPro" id="IPR040442">
    <property type="entry name" value="Pyrv_kinase-like_dom_sf"/>
</dbReference>
<dbReference type="PIRSF" id="PIRSF015582">
    <property type="entry name" value="Cit_lyase_B"/>
    <property type="match status" value="1"/>
</dbReference>
<evidence type="ECO:0000256" key="3">
    <source>
        <dbReference type="ARBA" id="ARBA00022842"/>
    </source>
</evidence>
<dbReference type="SUPFAM" id="SSF51621">
    <property type="entry name" value="Phosphoenolpyruvate/pyruvate domain"/>
    <property type="match status" value="1"/>
</dbReference>
<evidence type="ECO:0000259" key="4">
    <source>
        <dbReference type="Pfam" id="PF03328"/>
    </source>
</evidence>
<keyword evidence="3" id="KW-0460">Magnesium</keyword>
<dbReference type="PANTHER" id="PTHR32308">
    <property type="entry name" value="LYASE BETA SUBUNIT, PUTATIVE (AFU_ORTHOLOGUE AFUA_4G13030)-RELATED"/>
    <property type="match status" value="1"/>
</dbReference>
<keyword evidence="5" id="KW-0456">Lyase</keyword>
<dbReference type="InterPro" id="IPR011206">
    <property type="entry name" value="Citrate_lyase_beta/mcl1/mcl2"/>
</dbReference>
<evidence type="ECO:0000256" key="1">
    <source>
        <dbReference type="ARBA" id="ARBA00001946"/>
    </source>
</evidence>
<dbReference type="EMBL" id="JAQQFM010000005">
    <property type="protein sequence ID" value="MFL9925065.1"/>
    <property type="molecule type" value="Genomic_DNA"/>
</dbReference>
<proteinExistence type="predicted"/>
<protein>
    <submittedName>
        <fullName evidence="5">CoA ester lyase</fullName>
    </submittedName>
</protein>
<dbReference type="InterPro" id="IPR015813">
    <property type="entry name" value="Pyrv/PenolPyrv_kinase-like_dom"/>
</dbReference>
<dbReference type="PANTHER" id="PTHR32308:SF10">
    <property type="entry name" value="CITRATE LYASE SUBUNIT BETA"/>
    <property type="match status" value="1"/>
</dbReference>
<dbReference type="Proteomes" id="UP001629246">
    <property type="component" value="Unassembled WGS sequence"/>
</dbReference>
<evidence type="ECO:0000313" key="5">
    <source>
        <dbReference type="EMBL" id="MFL9925065.1"/>
    </source>
</evidence>
<evidence type="ECO:0000256" key="2">
    <source>
        <dbReference type="ARBA" id="ARBA00022723"/>
    </source>
</evidence>
<keyword evidence="2" id="KW-0479">Metal-binding</keyword>
<organism evidence="5 6">
    <name type="scientific">Herbaspirillum lusitanum</name>
    <dbReference type="NCBI Taxonomy" id="213312"/>
    <lineage>
        <taxon>Bacteria</taxon>
        <taxon>Pseudomonadati</taxon>
        <taxon>Pseudomonadota</taxon>
        <taxon>Betaproteobacteria</taxon>
        <taxon>Burkholderiales</taxon>
        <taxon>Oxalobacteraceae</taxon>
        <taxon>Herbaspirillum</taxon>
    </lineage>
</organism>
<feature type="domain" description="HpcH/HpaI aldolase/citrate lyase" evidence="4">
    <location>
        <begin position="13"/>
        <end position="223"/>
    </location>
</feature>
<comment type="caution">
    <text evidence="5">The sequence shown here is derived from an EMBL/GenBank/DDBJ whole genome shotgun (WGS) entry which is preliminary data.</text>
</comment>
<keyword evidence="6" id="KW-1185">Reference proteome</keyword>
<evidence type="ECO:0000313" key="6">
    <source>
        <dbReference type="Proteomes" id="UP001629246"/>
    </source>
</evidence>
<dbReference type="Pfam" id="PF03328">
    <property type="entry name" value="HpcH_HpaI"/>
    <property type="match status" value="1"/>
</dbReference>
<dbReference type="InterPro" id="IPR005000">
    <property type="entry name" value="Aldolase/citrate-lyase_domain"/>
</dbReference>
<comment type="cofactor">
    <cofactor evidence="1">
        <name>Mg(2+)</name>
        <dbReference type="ChEBI" id="CHEBI:18420"/>
    </cofactor>
</comment>